<dbReference type="GO" id="GO:0006749">
    <property type="term" value="P:glutathione metabolic process"/>
    <property type="evidence" value="ECO:0000318"/>
    <property type="project" value="GO_Central"/>
</dbReference>
<dbReference type="InterPro" id="IPR045074">
    <property type="entry name" value="GST_C_Tau"/>
</dbReference>
<organism evidence="7 8">
    <name type="scientific">Spinacia oleracea</name>
    <name type="common">Spinach</name>
    <dbReference type="NCBI Taxonomy" id="3562"/>
    <lineage>
        <taxon>Eukaryota</taxon>
        <taxon>Viridiplantae</taxon>
        <taxon>Streptophyta</taxon>
        <taxon>Embryophyta</taxon>
        <taxon>Tracheophyta</taxon>
        <taxon>Spermatophyta</taxon>
        <taxon>Magnoliopsida</taxon>
        <taxon>eudicotyledons</taxon>
        <taxon>Gunneridae</taxon>
        <taxon>Pentapetalae</taxon>
        <taxon>Caryophyllales</taxon>
        <taxon>Chenopodiaceae</taxon>
        <taxon>Chenopodioideae</taxon>
        <taxon>Anserineae</taxon>
        <taxon>Spinacia</taxon>
    </lineage>
</organism>
<dbReference type="SFLD" id="SFLDS00019">
    <property type="entry name" value="Glutathione_Transferase_(cytos"/>
    <property type="match status" value="1"/>
</dbReference>
<name>A0A9R0IXQ8_SPIOL</name>
<dbReference type="InterPro" id="IPR036249">
    <property type="entry name" value="Thioredoxin-like_sf"/>
</dbReference>
<protein>
    <recommendedName>
        <fullName evidence="1">glutathione transferase</fullName>
        <ecNumber evidence="1">2.5.1.18</ecNumber>
    </recommendedName>
</protein>
<dbReference type="PROSITE" id="PS51354">
    <property type="entry name" value="GLUTAREDOXIN_2"/>
    <property type="match status" value="1"/>
</dbReference>
<dbReference type="InterPro" id="IPR045073">
    <property type="entry name" value="Omega/Tau-like"/>
</dbReference>
<evidence type="ECO:0000256" key="1">
    <source>
        <dbReference type="ARBA" id="ARBA00012452"/>
    </source>
</evidence>
<proteinExistence type="inferred from homology"/>
<dbReference type="SUPFAM" id="SSF47616">
    <property type="entry name" value="GST C-terminal domain-like"/>
    <property type="match status" value="1"/>
</dbReference>
<dbReference type="PANTHER" id="PTHR11260">
    <property type="entry name" value="GLUTATHIONE S-TRANSFERASE, GST, SUPERFAMILY, GST DOMAIN CONTAINING"/>
    <property type="match status" value="1"/>
</dbReference>
<evidence type="ECO:0000313" key="8">
    <source>
        <dbReference type="RefSeq" id="XP_021856204.2"/>
    </source>
</evidence>
<evidence type="ECO:0000259" key="5">
    <source>
        <dbReference type="PROSITE" id="PS50404"/>
    </source>
</evidence>
<dbReference type="Pfam" id="PF02798">
    <property type="entry name" value="GST_N"/>
    <property type="match status" value="1"/>
</dbReference>
<comment type="catalytic activity">
    <reaction evidence="3">
        <text>RX + glutathione = an S-substituted glutathione + a halide anion + H(+)</text>
        <dbReference type="Rhea" id="RHEA:16437"/>
        <dbReference type="ChEBI" id="CHEBI:15378"/>
        <dbReference type="ChEBI" id="CHEBI:16042"/>
        <dbReference type="ChEBI" id="CHEBI:17792"/>
        <dbReference type="ChEBI" id="CHEBI:57925"/>
        <dbReference type="ChEBI" id="CHEBI:90779"/>
        <dbReference type="EC" id="2.5.1.18"/>
    </reaction>
</comment>
<dbReference type="InterPro" id="IPR040079">
    <property type="entry name" value="Glutathione_S-Trfase"/>
</dbReference>
<reference evidence="8" key="2">
    <citation type="submission" date="2025-08" db="UniProtKB">
        <authorList>
            <consortium name="RefSeq"/>
        </authorList>
    </citation>
    <scope>IDENTIFICATION</scope>
    <source>
        <tissue evidence="8">Leaf</tissue>
    </source>
</reference>
<evidence type="ECO:0000259" key="6">
    <source>
        <dbReference type="PROSITE" id="PS50405"/>
    </source>
</evidence>
<dbReference type="PROSITE" id="PS50405">
    <property type="entry name" value="GST_CTER"/>
    <property type="match status" value="1"/>
</dbReference>
<evidence type="ECO:0000313" key="7">
    <source>
        <dbReference type="Proteomes" id="UP000813463"/>
    </source>
</evidence>
<dbReference type="CDD" id="cd03185">
    <property type="entry name" value="GST_C_Tau"/>
    <property type="match status" value="1"/>
</dbReference>
<dbReference type="AlphaFoldDB" id="A0A9R0IXQ8"/>
<reference evidence="7" key="1">
    <citation type="journal article" date="2021" name="Nat. Commun.">
        <title>Genomic analyses provide insights into spinach domestication and the genetic basis of agronomic traits.</title>
        <authorList>
            <person name="Cai X."/>
            <person name="Sun X."/>
            <person name="Xu C."/>
            <person name="Sun H."/>
            <person name="Wang X."/>
            <person name="Ge C."/>
            <person name="Zhang Z."/>
            <person name="Wang Q."/>
            <person name="Fei Z."/>
            <person name="Jiao C."/>
            <person name="Wang Q."/>
        </authorList>
    </citation>
    <scope>NUCLEOTIDE SEQUENCE [LARGE SCALE GENOMIC DNA]</scope>
    <source>
        <strain evidence="7">cv. Varoflay</strain>
    </source>
</reference>
<dbReference type="InterPro" id="IPR010987">
    <property type="entry name" value="Glutathione-S-Trfase_C-like"/>
</dbReference>
<evidence type="ECO:0000256" key="3">
    <source>
        <dbReference type="ARBA" id="ARBA00047960"/>
    </source>
</evidence>
<dbReference type="SUPFAM" id="SSF52833">
    <property type="entry name" value="Thioredoxin-like"/>
    <property type="match status" value="1"/>
</dbReference>
<comment type="similarity">
    <text evidence="4">Belongs to the GST superfamily.</text>
</comment>
<dbReference type="CDD" id="cd03058">
    <property type="entry name" value="GST_N_Tau"/>
    <property type="match status" value="1"/>
</dbReference>
<dbReference type="EC" id="2.5.1.18" evidence="1"/>
<dbReference type="RefSeq" id="XP_021856204.2">
    <property type="nucleotide sequence ID" value="XM_022000512.2"/>
</dbReference>
<dbReference type="InterPro" id="IPR004045">
    <property type="entry name" value="Glutathione_S-Trfase_N"/>
</dbReference>
<dbReference type="SFLD" id="SFLDG00358">
    <property type="entry name" value="Main_(cytGST)"/>
    <property type="match status" value="1"/>
</dbReference>
<dbReference type="Proteomes" id="UP000813463">
    <property type="component" value="Chromosome 1"/>
</dbReference>
<dbReference type="PANTHER" id="PTHR11260:SF676">
    <property type="entry name" value="GLUTATHIONE S-TRANSFERASE U8"/>
    <property type="match status" value="1"/>
</dbReference>
<feature type="domain" description="GST C-terminal" evidence="6">
    <location>
        <begin position="86"/>
        <end position="208"/>
    </location>
</feature>
<dbReference type="Gene3D" id="1.20.1050.10">
    <property type="match status" value="1"/>
</dbReference>
<dbReference type="InterPro" id="IPR004046">
    <property type="entry name" value="GST_C"/>
</dbReference>
<dbReference type="InterPro" id="IPR036282">
    <property type="entry name" value="Glutathione-S-Trfase_C_sf"/>
</dbReference>
<evidence type="ECO:0000256" key="2">
    <source>
        <dbReference type="ARBA" id="ARBA00022679"/>
    </source>
</evidence>
<feature type="domain" description="GST N-terminal" evidence="5">
    <location>
        <begin position="2"/>
        <end position="81"/>
    </location>
</feature>
<sequence>MKKVKVFGVWASPYSGRVEIALKWKGVEYEFVEEDLQNKSEELLKYNPIYKKIPVLVHNEKAVAESLIIMEYIDETWKADPIFPKDPYERAQARFWANFIDDNLMPSARTALLSTGEESEKAITELEQLFKVVENEIKEKKFFGGNNIGFLDIVALVVAFWIPCMQEFTAKNILTKEKYQLICIWSEKLLGCSIIKQNLPDKEKLREFYQTRFAH</sequence>
<keyword evidence="2" id="KW-0808">Transferase</keyword>
<dbReference type="GO" id="GO:0004364">
    <property type="term" value="F:glutathione transferase activity"/>
    <property type="evidence" value="ECO:0000318"/>
    <property type="project" value="GO_Central"/>
</dbReference>
<gene>
    <name evidence="8" type="primary">LOC110795497</name>
</gene>
<accession>A0A9R0IXQ8</accession>
<dbReference type="Pfam" id="PF00043">
    <property type="entry name" value="GST_C"/>
    <property type="match status" value="1"/>
</dbReference>
<dbReference type="KEGG" id="soe:110795497"/>
<evidence type="ECO:0000256" key="4">
    <source>
        <dbReference type="RuleBase" id="RU003494"/>
    </source>
</evidence>
<dbReference type="GO" id="GO:0005737">
    <property type="term" value="C:cytoplasm"/>
    <property type="evidence" value="ECO:0000318"/>
    <property type="project" value="GO_Central"/>
</dbReference>
<dbReference type="GeneID" id="110795497"/>
<dbReference type="PROSITE" id="PS50404">
    <property type="entry name" value="GST_NTER"/>
    <property type="match status" value="1"/>
</dbReference>
<dbReference type="SFLD" id="SFLDG01152">
    <property type="entry name" value="Main.3:_Omega-_and_Tau-like"/>
    <property type="match status" value="1"/>
</dbReference>
<keyword evidence="7" id="KW-1185">Reference proteome</keyword>
<dbReference type="Gene3D" id="3.40.30.10">
    <property type="entry name" value="Glutaredoxin"/>
    <property type="match status" value="1"/>
</dbReference>